<dbReference type="Proteomes" id="UP000609064">
    <property type="component" value="Unassembled WGS sequence"/>
</dbReference>
<organism evidence="3 4">
    <name type="scientific">Emticicia aquatilis</name>
    <dbReference type="NCBI Taxonomy" id="1537369"/>
    <lineage>
        <taxon>Bacteria</taxon>
        <taxon>Pseudomonadati</taxon>
        <taxon>Bacteroidota</taxon>
        <taxon>Cytophagia</taxon>
        <taxon>Cytophagales</taxon>
        <taxon>Leadbetterellaceae</taxon>
        <taxon>Emticicia</taxon>
    </lineage>
</organism>
<accession>A0A916YKF6</accession>
<name>A0A916YKF6_9BACT</name>
<dbReference type="Pfam" id="PF19762">
    <property type="entry name" value="DUF6249"/>
    <property type="match status" value="1"/>
</dbReference>
<feature type="transmembrane region" description="Helical" evidence="1">
    <location>
        <begin position="87"/>
        <end position="107"/>
    </location>
</feature>
<proteinExistence type="predicted"/>
<evidence type="ECO:0000313" key="4">
    <source>
        <dbReference type="Proteomes" id="UP000609064"/>
    </source>
</evidence>
<reference evidence="3" key="2">
    <citation type="submission" date="2020-09" db="EMBL/GenBank/DDBJ databases">
        <authorList>
            <person name="Sun Q."/>
            <person name="Zhou Y."/>
        </authorList>
    </citation>
    <scope>NUCLEOTIDE SEQUENCE</scope>
    <source>
        <strain evidence="3">CGMCC 1.15958</strain>
    </source>
</reference>
<feature type="domain" description="DUF6249" evidence="2">
    <location>
        <begin position="15"/>
        <end position="108"/>
    </location>
</feature>
<keyword evidence="1" id="KW-0472">Membrane</keyword>
<dbReference type="AlphaFoldDB" id="A0A916YKF6"/>
<reference evidence="3" key="1">
    <citation type="journal article" date="2014" name="Int. J. Syst. Evol. Microbiol.">
        <title>Complete genome sequence of Corynebacterium casei LMG S-19264T (=DSM 44701T), isolated from a smear-ripened cheese.</title>
        <authorList>
            <consortium name="US DOE Joint Genome Institute (JGI-PGF)"/>
            <person name="Walter F."/>
            <person name="Albersmeier A."/>
            <person name="Kalinowski J."/>
            <person name="Ruckert C."/>
        </authorList>
    </citation>
    <scope>NUCLEOTIDE SEQUENCE</scope>
    <source>
        <strain evidence="3">CGMCC 1.15958</strain>
    </source>
</reference>
<gene>
    <name evidence="3" type="ORF">GCM10011514_09440</name>
</gene>
<evidence type="ECO:0000256" key="1">
    <source>
        <dbReference type="SAM" id="Phobius"/>
    </source>
</evidence>
<feature type="transmembrane region" description="Helical" evidence="1">
    <location>
        <begin position="58"/>
        <end position="81"/>
    </location>
</feature>
<evidence type="ECO:0000313" key="3">
    <source>
        <dbReference type="EMBL" id="GGD47566.1"/>
    </source>
</evidence>
<dbReference type="RefSeq" id="WP_188764891.1">
    <property type="nucleotide sequence ID" value="NZ_BMKK01000002.1"/>
</dbReference>
<keyword evidence="4" id="KW-1185">Reference proteome</keyword>
<dbReference type="EMBL" id="BMKK01000002">
    <property type="protein sequence ID" value="GGD47566.1"/>
    <property type="molecule type" value="Genomic_DNA"/>
</dbReference>
<sequence length="116" mass="12635">MDPRAAIVAMSIPITAILGFVGLMIILRKFDNDERMAMIEKGIALPQKQSAKVNPASALRWGCLFVGVGLGIFVANMIASVKEDNEALYPALIMFFGGAGLLVSYYIQLKIDERSK</sequence>
<feature type="transmembrane region" description="Helical" evidence="1">
    <location>
        <begin position="6"/>
        <end position="27"/>
    </location>
</feature>
<evidence type="ECO:0000259" key="2">
    <source>
        <dbReference type="Pfam" id="PF19762"/>
    </source>
</evidence>
<comment type="caution">
    <text evidence="3">The sequence shown here is derived from an EMBL/GenBank/DDBJ whole genome shotgun (WGS) entry which is preliminary data.</text>
</comment>
<protein>
    <recommendedName>
        <fullName evidence="2">DUF6249 domain-containing protein</fullName>
    </recommendedName>
</protein>
<dbReference type="InterPro" id="IPR046216">
    <property type="entry name" value="DUF6249"/>
</dbReference>
<keyword evidence="1" id="KW-0812">Transmembrane</keyword>
<keyword evidence="1" id="KW-1133">Transmembrane helix</keyword>